<sequence>MFSRPGTVLARYLALAYVLLVIYASLHPFAGWRDLGLSPFAFLEAGWPRYWTAFDLVVNVGVYLPLGFLLALALPMPVLPRLLPSLLAVLLGSGLSFGLESVQTWLPSRVPSNLDLACNALGALLGALAAFFHGERLFLRLTHWHGRLVADLPHAELGAVLLGLWLVTQLSPETLLFGSGDLRSLLGLPLAVPFDPPVFQLVEALIVGASVVALGLFARTLLAPRWPAWVGPPLLILAALGVKSLALAVLVSPGDAFIWWSEGARLGLLWGGIVLAVLAWLPPNWRIVLAGLALMAATVLVNLAPENPYSAAALAAWRQGHFFNFNGLTRLTAALWPFVALPYLMLLGRRL</sequence>
<reference evidence="3 4" key="1">
    <citation type="submission" date="2019-02" db="EMBL/GenBank/DDBJ databases">
        <title>Genomic Encyclopedia of Type Strains, Phase IV (KMG-IV): sequencing the most valuable type-strain genomes for metagenomic binning, comparative biology and taxonomic classification.</title>
        <authorList>
            <person name="Goeker M."/>
        </authorList>
    </citation>
    <scope>NUCLEOTIDE SEQUENCE [LARGE SCALE GENOMIC DNA]</scope>
    <source>
        <strain evidence="3 4">DSM 21223</strain>
    </source>
</reference>
<feature type="transmembrane region" description="Helical" evidence="1">
    <location>
        <begin position="50"/>
        <end position="74"/>
    </location>
</feature>
<comment type="caution">
    <text evidence="3">The sequence shown here is derived from an EMBL/GenBank/DDBJ whole genome shotgun (WGS) entry which is preliminary data.</text>
</comment>
<evidence type="ECO:0000313" key="3">
    <source>
        <dbReference type="EMBL" id="RZT76524.1"/>
    </source>
</evidence>
<dbReference type="RefSeq" id="WP_014235837.1">
    <property type="nucleotide sequence ID" value="NZ_SHKM01000002.1"/>
</dbReference>
<protein>
    <submittedName>
        <fullName evidence="3">VanZ family protein</fullName>
    </submittedName>
</protein>
<proteinExistence type="predicted"/>
<dbReference type="InterPro" id="IPR006976">
    <property type="entry name" value="VanZ-like"/>
</dbReference>
<feature type="transmembrane region" description="Helical" evidence="1">
    <location>
        <begin position="12"/>
        <end position="30"/>
    </location>
</feature>
<keyword evidence="1" id="KW-1133">Transmembrane helix</keyword>
<feature type="transmembrane region" description="Helical" evidence="1">
    <location>
        <begin position="325"/>
        <end position="346"/>
    </location>
</feature>
<feature type="domain" description="VanZ-like" evidence="2">
    <location>
        <begin position="25"/>
        <end position="131"/>
    </location>
</feature>
<feature type="transmembrane region" description="Helical" evidence="1">
    <location>
        <begin position="287"/>
        <end position="305"/>
    </location>
</feature>
<feature type="transmembrane region" description="Helical" evidence="1">
    <location>
        <begin position="198"/>
        <end position="222"/>
    </location>
</feature>
<name>A0ABY0IS58_9RHOO</name>
<dbReference type="EMBL" id="SHKM01000002">
    <property type="protein sequence ID" value="RZT76524.1"/>
    <property type="molecule type" value="Genomic_DNA"/>
</dbReference>
<organism evidence="3 4">
    <name type="scientific">Azospira oryzae</name>
    <dbReference type="NCBI Taxonomy" id="146939"/>
    <lineage>
        <taxon>Bacteria</taxon>
        <taxon>Pseudomonadati</taxon>
        <taxon>Pseudomonadota</taxon>
        <taxon>Betaproteobacteria</taxon>
        <taxon>Rhodocyclales</taxon>
        <taxon>Rhodocyclaceae</taxon>
        <taxon>Azospira</taxon>
    </lineage>
</organism>
<feature type="transmembrane region" description="Helical" evidence="1">
    <location>
        <begin position="234"/>
        <end position="251"/>
    </location>
</feature>
<keyword evidence="4" id="KW-1185">Reference proteome</keyword>
<feature type="transmembrane region" description="Helical" evidence="1">
    <location>
        <begin position="155"/>
        <end position="178"/>
    </location>
</feature>
<evidence type="ECO:0000256" key="1">
    <source>
        <dbReference type="SAM" id="Phobius"/>
    </source>
</evidence>
<dbReference type="Pfam" id="PF04892">
    <property type="entry name" value="VanZ"/>
    <property type="match status" value="1"/>
</dbReference>
<feature type="transmembrane region" description="Helical" evidence="1">
    <location>
        <begin position="257"/>
        <end position="280"/>
    </location>
</feature>
<feature type="transmembrane region" description="Helical" evidence="1">
    <location>
        <begin position="112"/>
        <end position="134"/>
    </location>
</feature>
<feature type="transmembrane region" description="Helical" evidence="1">
    <location>
        <begin position="86"/>
        <end position="106"/>
    </location>
</feature>
<dbReference type="Proteomes" id="UP000292136">
    <property type="component" value="Unassembled WGS sequence"/>
</dbReference>
<accession>A0ABY0IS58</accession>
<evidence type="ECO:0000259" key="2">
    <source>
        <dbReference type="Pfam" id="PF04892"/>
    </source>
</evidence>
<keyword evidence="1" id="KW-0472">Membrane</keyword>
<keyword evidence="1" id="KW-0812">Transmembrane</keyword>
<evidence type="ECO:0000313" key="4">
    <source>
        <dbReference type="Proteomes" id="UP000292136"/>
    </source>
</evidence>
<gene>
    <name evidence="3" type="ORF">EV678_2401</name>
</gene>